<evidence type="ECO:0000313" key="2">
    <source>
        <dbReference type="EMBL" id="KOO34697.1"/>
    </source>
</evidence>
<keyword evidence="3" id="KW-1185">Reference proteome</keyword>
<reference evidence="3" key="1">
    <citation type="journal article" date="2015" name="PLoS Genet.">
        <title>Genome Sequence and Transcriptome Analyses of Chrysochromulina tobin: Metabolic Tools for Enhanced Algal Fitness in the Prominent Order Prymnesiales (Haptophyceae).</title>
        <authorList>
            <person name="Hovde B.T."/>
            <person name="Deodato C.R."/>
            <person name="Hunsperger H.M."/>
            <person name="Ryken S.A."/>
            <person name="Yost W."/>
            <person name="Jha R.K."/>
            <person name="Patterson J."/>
            <person name="Monnat R.J. Jr."/>
            <person name="Barlow S.B."/>
            <person name="Starkenburg S.R."/>
            <person name="Cattolico R.A."/>
        </authorList>
    </citation>
    <scope>NUCLEOTIDE SEQUENCE</scope>
    <source>
        <strain evidence="3">CCMP291</strain>
    </source>
</reference>
<gene>
    <name evidence="2" type="ORF">Ctob_011956</name>
</gene>
<proteinExistence type="predicted"/>
<protein>
    <submittedName>
        <fullName evidence="2">Uncharacterized protein</fullName>
    </submittedName>
</protein>
<accession>A0A0M0K7W3</accession>
<dbReference type="EMBL" id="JWZX01001129">
    <property type="protein sequence ID" value="KOO34697.1"/>
    <property type="molecule type" value="Genomic_DNA"/>
</dbReference>
<evidence type="ECO:0000313" key="3">
    <source>
        <dbReference type="Proteomes" id="UP000037460"/>
    </source>
</evidence>
<name>A0A0M0K7W3_9EUKA</name>
<dbReference type="AlphaFoldDB" id="A0A0M0K7W3"/>
<dbReference type="Proteomes" id="UP000037460">
    <property type="component" value="Unassembled WGS sequence"/>
</dbReference>
<evidence type="ECO:0000256" key="1">
    <source>
        <dbReference type="SAM" id="MobiDB-lite"/>
    </source>
</evidence>
<organism evidence="2 3">
    <name type="scientific">Chrysochromulina tobinii</name>
    <dbReference type="NCBI Taxonomy" id="1460289"/>
    <lineage>
        <taxon>Eukaryota</taxon>
        <taxon>Haptista</taxon>
        <taxon>Haptophyta</taxon>
        <taxon>Prymnesiophyceae</taxon>
        <taxon>Prymnesiales</taxon>
        <taxon>Chrysochromulinaceae</taxon>
        <taxon>Chrysochromulina</taxon>
    </lineage>
</organism>
<comment type="caution">
    <text evidence="2">The sequence shown here is derived from an EMBL/GenBank/DDBJ whole genome shotgun (WGS) entry which is preliminary data.</text>
</comment>
<sequence>MAFQGRRFHDSMPFADSSSQDMDFWRQRCALETRRCATPSQYAAGKLESLPSNPFKDSAGMLYGRGVSPRTDATPMGSINPYLSAYRAVVPSSPTYAHANKSPFAPQGMPHAYWQIPRTAPGVPMGGLNSTPEERAARGAARLKSYEPPPTRAPVAYERSLFYEQPHQRIAAPIRLGKPRASLDARMYASSPG</sequence>
<feature type="region of interest" description="Disordered" evidence="1">
    <location>
        <begin position="132"/>
        <end position="151"/>
    </location>
</feature>